<accession>A0A511N1Z1</accession>
<evidence type="ECO:0000313" key="3">
    <source>
        <dbReference type="Proteomes" id="UP000321306"/>
    </source>
</evidence>
<dbReference type="Gene3D" id="1.25.40.10">
    <property type="entry name" value="Tetratricopeptide repeat domain"/>
    <property type="match status" value="2"/>
</dbReference>
<keyword evidence="3" id="KW-1185">Reference proteome</keyword>
<dbReference type="SUPFAM" id="SSF48452">
    <property type="entry name" value="TPR-like"/>
    <property type="match status" value="1"/>
</dbReference>
<dbReference type="InterPro" id="IPR027417">
    <property type="entry name" value="P-loop_NTPase"/>
</dbReference>
<sequence length="966" mass="110278">MTAVSLLNGFIPLPLKNELTRTHVLEQLNAQQDARIIAVVAPSGYGKTTLLAQMARMHPEASVWITLTPNESEPVQLHTTCTRALKSRFPHLTFRHSLEVLQHTWNPERAAVALVRDLDLLEVNLKLFFDQGEHLGPDAVRWLNAFVGALSEGHQVVVSAFDAQPLRLSQLMVRRQAVIVGTEELAFSVQESQQLLHLPPKQAESIHQQYEGWPVCISLVAAGAGNFITPEDLLEDTLQNLEPETLHWLQEASVLDTWSEARFELHHIPCPLDWERQLKQAGLPILPLGRNQYRPHSILLQVLQKQLKRKASRFTELHRSAARVAESEHRFLEAILHHQAIKDTAAALQVTGRVVKNLLGRYEYSLIRHILELFHPSELSSDLKYLLSQAWIETGELAKAEQMLQTLHGADLQARVLMLRAFLANRRGAAQETLQLCNQALKCSEDPETTIPLLRLKGWELVHLGQYDPALEVFQEALRLSAEDPTEQAHVRFMLAYTREQKQEKFEQIEEGYLEAIRAYEAVGGKRSSVYVLIQVAELYANLGQYDRSKAYLDRAYLACEGIEDSFLTLILEGYGDLFSLMGSYSEALEAYSKALAASQKTGGSMHDQRIRYKMLEVHLKGKTPFDVLLAEVQSRSVPDDLYRNIYVFYEALLSLHRKDFLEARRQLQSIQHASVGTYRRIRLNVLLGALKKRQGEDTAVEERLVLELSQGRSLPCLQQDLSLMQDLQALPARAAVSPPRLSEEAVPGLSIQATLFGMVKFRYQNHTFTIKHKKSCEVLVWLLLHGPSTRDRIINDLHDGENSSKHIDYFKVAVRRLRSSIFEETGIEINPVVFENGMYTVAEQLNFRVDHLELEAQVRTLDSAALEKVTTVYRQEFMPGFESSWIERLRLRIQDTLLLAYQKRMQLETHPTLKLDLGLEVLEHLGLQEELLEQLNDLLEDLDSESTRMLYLQKLRAIKKRWLET</sequence>
<dbReference type="Proteomes" id="UP000321306">
    <property type="component" value="Unassembled WGS sequence"/>
</dbReference>
<dbReference type="EMBL" id="BJXB01000010">
    <property type="protein sequence ID" value="GEM46872.1"/>
    <property type="molecule type" value="Genomic_DNA"/>
</dbReference>
<comment type="caution">
    <text evidence="2">The sequence shown here is derived from an EMBL/GenBank/DDBJ whole genome shotgun (WGS) entry which is preliminary data.</text>
</comment>
<dbReference type="SUPFAM" id="SSF52540">
    <property type="entry name" value="P-loop containing nucleoside triphosphate hydrolases"/>
    <property type="match status" value="1"/>
</dbReference>
<feature type="repeat" description="TPR" evidence="1">
    <location>
        <begin position="451"/>
        <end position="484"/>
    </location>
</feature>
<dbReference type="Gene3D" id="3.40.50.300">
    <property type="entry name" value="P-loop containing nucleotide triphosphate hydrolases"/>
    <property type="match status" value="1"/>
</dbReference>
<dbReference type="Pfam" id="PF13424">
    <property type="entry name" value="TPR_12"/>
    <property type="match status" value="1"/>
</dbReference>
<dbReference type="InterPro" id="IPR011990">
    <property type="entry name" value="TPR-like_helical_dom_sf"/>
</dbReference>
<proteinExistence type="predicted"/>
<reference evidence="2 3" key="1">
    <citation type="submission" date="2019-07" db="EMBL/GenBank/DDBJ databases">
        <title>Whole genome shotgun sequence of Deinococcus cellulosilyticus NBRC 106333.</title>
        <authorList>
            <person name="Hosoyama A."/>
            <person name="Uohara A."/>
            <person name="Ohji S."/>
            <person name="Ichikawa N."/>
        </authorList>
    </citation>
    <scope>NUCLEOTIDE SEQUENCE [LARGE SCALE GENOMIC DNA]</scope>
    <source>
        <strain evidence="2 3">NBRC 106333</strain>
    </source>
</reference>
<name>A0A511N1Z1_DEIC1</name>
<dbReference type="OrthoDB" id="51149at2"/>
<feature type="repeat" description="TPR" evidence="1">
    <location>
        <begin position="569"/>
        <end position="602"/>
    </location>
</feature>
<evidence type="ECO:0000313" key="2">
    <source>
        <dbReference type="EMBL" id="GEM46872.1"/>
    </source>
</evidence>
<gene>
    <name evidence="2" type="ORF">DC3_25070</name>
</gene>
<dbReference type="InterPro" id="IPR019734">
    <property type="entry name" value="TPR_rpt"/>
</dbReference>
<evidence type="ECO:0000256" key="1">
    <source>
        <dbReference type="PROSITE-ProRule" id="PRU00339"/>
    </source>
</evidence>
<dbReference type="Pfam" id="PF13181">
    <property type="entry name" value="TPR_8"/>
    <property type="match status" value="1"/>
</dbReference>
<organism evidence="2 3">
    <name type="scientific">Deinococcus cellulosilyticus (strain DSM 18568 / NBRC 106333 / KACC 11606 / 5516J-15)</name>
    <dbReference type="NCBI Taxonomy" id="1223518"/>
    <lineage>
        <taxon>Bacteria</taxon>
        <taxon>Thermotogati</taxon>
        <taxon>Deinococcota</taxon>
        <taxon>Deinococci</taxon>
        <taxon>Deinococcales</taxon>
        <taxon>Deinococcaceae</taxon>
        <taxon>Deinococcus</taxon>
    </lineage>
</organism>
<protein>
    <submittedName>
        <fullName evidence="2">Uncharacterized protein</fullName>
    </submittedName>
</protein>
<keyword evidence="1" id="KW-0802">TPR repeat</keyword>
<dbReference type="AlphaFoldDB" id="A0A511N1Z1"/>
<dbReference type="SMART" id="SM00028">
    <property type="entry name" value="TPR"/>
    <property type="match status" value="4"/>
</dbReference>
<dbReference type="PROSITE" id="PS50005">
    <property type="entry name" value="TPR"/>
    <property type="match status" value="2"/>
</dbReference>
<dbReference type="RefSeq" id="WP_146884676.1">
    <property type="nucleotide sequence ID" value="NZ_BJXB01000010.1"/>
</dbReference>